<proteinExistence type="predicted"/>
<feature type="transmembrane region" description="Helical" evidence="2">
    <location>
        <begin position="158"/>
        <end position="176"/>
    </location>
</feature>
<evidence type="ECO:0000256" key="2">
    <source>
        <dbReference type="SAM" id="Phobius"/>
    </source>
</evidence>
<feature type="transmembrane region" description="Helical" evidence="2">
    <location>
        <begin position="48"/>
        <end position="68"/>
    </location>
</feature>
<evidence type="ECO:0000313" key="4">
    <source>
        <dbReference type="EMBL" id="PAN41326.1"/>
    </source>
</evidence>
<keyword evidence="2" id="KW-1133">Transmembrane helix</keyword>
<feature type="region of interest" description="Disordered" evidence="1">
    <location>
        <begin position="535"/>
        <end position="634"/>
    </location>
</feature>
<sequence>MSDIWSVVRWWEDWQLRILVLGSLGLQWFLLLAAPMRKYTIPRIFRTCIWLAYISSDALAIYSLATLFNRHARAMPAGSGAACPRGIPDGSKQQQSSSMLLEVLWAPILLIHLGGQEELTGYEIEDNELWTRHTVTLVSQVAVAVYAFCKSWPSASDWKLLAAAVLLFVIGVASFSEKPLALNRAKIKRLAAVSAWVQGTKKPSRWRERLNQFFLFEESNCFAAGMQQSLSAAGGEEGSSFADLLRRFSSCGTEGRKNQKKPAVALSEPDKVLMVLSDMSLLAAAKDLVARGKAARVEEVLPPLPVAEKALPRWLRSAFAFIYTRASVVVTPLYLVYHLLVVPALHIAALTLFATSDKGPYKRADVKITYIILCLTAALDVFAVFIRQLLYRLMAMTAVPALCETVPGFNLIDAALRESEKGFGWMYRCARFMGYSCWEECPLVGRHQLRELYRKVAQTVIADLVDARDRDLASYRIFDSTQDTKKPTSNWALSKELQDCCHDVTRSSLSVSFDRSVLLWHIATDLCFRCIDDEEQQEEKDEGELEGGGEGEGEEGEFEGGGGELEEVEEHQLLPPHQQRQGGGGGGGGEEELEEVEQEPPPKQQEGEREKRGGGELEEGQKEPPPPQQQRRRDRALRLHIECTRAISDYMAHLLNSNPEMLLTGSRHHLISEAMHEVKSSFLSEDSKFIQKEELKKLIIADPKLKPDYVGDDDTKVFHIIEARKLAKELLEMPDPTRWNLMYRVWLGMLCYSASMCRGYLHAKSLGEGGEFLSFVWLVLSLKGAKSLADKLQMPPET</sequence>
<feature type="compositionally biased region" description="Acidic residues" evidence="1">
    <location>
        <begin position="589"/>
        <end position="598"/>
    </location>
</feature>
<reference evidence="4" key="1">
    <citation type="submission" date="2018-04" db="EMBL/GenBank/DDBJ databases">
        <title>WGS assembly of Panicum hallii.</title>
        <authorList>
            <person name="Lovell J."/>
            <person name="Jenkins J."/>
            <person name="Lowry D."/>
            <person name="Mamidi S."/>
            <person name="Sreedasyam A."/>
            <person name="Weng X."/>
            <person name="Barry K."/>
            <person name="Bonette J."/>
            <person name="Campitelli B."/>
            <person name="Daum C."/>
            <person name="Gordon S."/>
            <person name="Gould B."/>
            <person name="Lipzen A."/>
            <person name="Macqueen A."/>
            <person name="Palacio-Mejia J."/>
            <person name="Plott C."/>
            <person name="Shakirov E."/>
            <person name="Shu S."/>
            <person name="Yoshinaga Y."/>
            <person name="Zane M."/>
            <person name="Rokhsar D."/>
            <person name="Grimwood J."/>
            <person name="Schmutz J."/>
            <person name="Juenger T."/>
        </authorList>
    </citation>
    <scope>NUCLEOTIDE SEQUENCE [LARGE SCALE GENOMIC DNA]</scope>
    <source>
        <strain evidence="4">FIL2</strain>
    </source>
</reference>
<name>A0A2S3ICI1_9POAL</name>
<feature type="compositionally biased region" description="Acidic residues" evidence="1">
    <location>
        <begin position="535"/>
        <end position="569"/>
    </location>
</feature>
<gene>
    <name evidence="4" type="ORF">PAHAL_8G035200</name>
</gene>
<dbReference type="InterPro" id="IPR025315">
    <property type="entry name" value="DUF4220"/>
</dbReference>
<organism evidence="4">
    <name type="scientific">Panicum hallii</name>
    <dbReference type="NCBI Taxonomy" id="206008"/>
    <lineage>
        <taxon>Eukaryota</taxon>
        <taxon>Viridiplantae</taxon>
        <taxon>Streptophyta</taxon>
        <taxon>Embryophyta</taxon>
        <taxon>Tracheophyta</taxon>
        <taxon>Spermatophyta</taxon>
        <taxon>Magnoliopsida</taxon>
        <taxon>Liliopsida</taxon>
        <taxon>Poales</taxon>
        <taxon>Poaceae</taxon>
        <taxon>PACMAD clade</taxon>
        <taxon>Panicoideae</taxon>
        <taxon>Panicodae</taxon>
        <taxon>Paniceae</taxon>
        <taxon>Panicinae</taxon>
        <taxon>Panicum</taxon>
        <taxon>Panicum sect. Panicum</taxon>
    </lineage>
</organism>
<dbReference type="Pfam" id="PF04578">
    <property type="entry name" value="DUF594"/>
    <property type="match status" value="1"/>
</dbReference>
<feature type="domain" description="DUF4220" evidence="3">
    <location>
        <begin position="50"/>
        <end position="397"/>
    </location>
</feature>
<feature type="transmembrane region" description="Helical" evidence="2">
    <location>
        <begin position="334"/>
        <end position="356"/>
    </location>
</feature>
<dbReference type="Gramene" id="PAN41326">
    <property type="protein sequence ID" value="PAN41326"/>
    <property type="gene ID" value="PAHAL_8G035200"/>
</dbReference>
<keyword evidence="2" id="KW-0812">Transmembrane</keyword>
<dbReference type="EMBL" id="CM008053">
    <property type="protein sequence ID" value="PAN41326.1"/>
    <property type="molecule type" value="Genomic_DNA"/>
</dbReference>
<accession>A0A2S3ICI1</accession>
<feature type="compositionally biased region" description="Basic and acidic residues" evidence="1">
    <location>
        <begin position="605"/>
        <end position="622"/>
    </location>
</feature>
<protein>
    <recommendedName>
        <fullName evidence="3">DUF4220 domain-containing protein</fullName>
    </recommendedName>
</protein>
<dbReference type="Proteomes" id="UP000243499">
    <property type="component" value="Chromosome 8"/>
</dbReference>
<dbReference type="Pfam" id="PF13968">
    <property type="entry name" value="DUF4220"/>
    <property type="match status" value="1"/>
</dbReference>
<evidence type="ECO:0000259" key="3">
    <source>
        <dbReference type="Pfam" id="PF13968"/>
    </source>
</evidence>
<feature type="transmembrane region" description="Helical" evidence="2">
    <location>
        <begin position="14"/>
        <end position="36"/>
    </location>
</feature>
<feature type="transmembrane region" description="Helical" evidence="2">
    <location>
        <begin position="368"/>
        <end position="386"/>
    </location>
</feature>
<dbReference type="AlphaFoldDB" id="A0A2S3ICI1"/>
<evidence type="ECO:0000256" key="1">
    <source>
        <dbReference type="SAM" id="MobiDB-lite"/>
    </source>
</evidence>
<dbReference type="InterPro" id="IPR007658">
    <property type="entry name" value="DUF594"/>
</dbReference>
<dbReference type="PANTHER" id="PTHR31325">
    <property type="entry name" value="OS01G0798800 PROTEIN-RELATED"/>
    <property type="match status" value="1"/>
</dbReference>
<keyword evidence="2" id="KW-0472">Membrane</keyword>